<dbReference type="EMBL" id="ML977138">
    <property type="protein sequence ID" value="KAF1991876.1"/>
    <property type="molecule type" value="Genomic_DNA"/>
</dbReference>
<protein>
    <submittedName>
        <fullName evidence="1">Uncharacterized protein</fullName>
    </submittedName>
</protein>
<reference evidence="1" key="1">
    <citation type="journal article" date="2020" name="Stud. Mycol.">
        <title>101 Dothideomycetes genomes: a test case for predicting lifestyles and emergence of pathogens.</title>
        <authorList>
            <person name="Haridas S."/>
            <person name="Albert R."/>
            <person name="Binder M."/>
            <person name="Bloem J."/>
            <person name="Labutti K."/>
            <person name="Salamov A."/>
            <person name="Andreopoulos B."/>
            <person name="Baker S."/>
            <person name="Barry K."/>
            <person name="Bills G."/>
            <person name="Bluhm B."/>
            <person name="Cannon C."/>
            <person name="Castanera R."/>
            <person name="Culley D."/>
            <person name="Daum C."/>
            <person name="Ezra D."/>
            <person name="Gonzalez J."/>
            <person name="Henrissat B."/>
            <person name="Kuo A."/>
            <person name="Liang C."/>
            <person name="Lipzen A."/>
            <person name="Lutzoni F."/>
            <person name="Magnuson J."/>
            <person name="Mondo S."/>
            <person name="Nolan M."/>
            <person name="Ohm R."/>
            <person name="Pangilinan J."/>
            <person name="Park H.-J."/>
            <person name="Ramirez L."/>
            <person name="Alfaro M."/>
            <person name="Sun H."/>
            <person name="Tritt A."/>
            <person name="Yoshinaga Y."/>
            <person name="Zwiers L.-H."/>
            <person name="Turgeon B."/>
            <person name="Goodwin S."/>
            <person name="Spatafora J."/>
            <person name="Crous P."/>
            <person name="Grigoriev I."/>
        </authorList>
    </citation>
    <scope>NUCLEOTIDE SEQUENCE</scope>
    <source>
        <strain evidence="1">CBS 113979</strain>
    </source>
</reference>
<organism evidence="1 2">
    <name type="scientific">Aulographum hederae CBS 113979</name>
    <dbReference type="NCBI Taxonomy" id="1176131"/>
    <lineage>
        <taxon>Eukaryota</taxon>
        <taxon>Fungi</taxon>
        <taxon>Dikarya</taxon>
        <taxon>Ascomycota</taxon>
        <taxon>Pezizomycotina</taxon>
        <taxon>Dothideomycetes</taxon>
        <taxon>Pleosporomycetidae</taxon>
        <taxon>Aulographales</taxon>
        <taxon>Aulographaceae</taxon>
    </lineage>
</organism>
<gene>
    <name evidence="1" type="ORF">K402DRAFT_322022</name>
</gene>
<dbReference type="Proteomes" id="UP000800041">
    <property type="component" value="Unassembled WGS sequence"/>
</dbReference>
<name>A0A6G1HF65_9PEZI</name>
<dbReference type="OrthoDB" id="4120989at2759"/>
<feature type="non-terminal residue" evidence="1">
    <location>
        <position position="147"/>
    </location>
</feature>
<accession>A0A6G1HF65</accession>
<evidence type="ECO:0000313" key="2">
    <source>
        <dbReference type="Proteomes" id="UP000800041"/>
    </source>
</evidence>
<sequence>MPKSPFTRYLGTDTIIPSVDPTISSVRLFQRLNALPSDPHDPESVDEVIVVAFGAFERYFVCWRNKGGEYRQDAFGLPPRLQEWLFFPRPKETRSPTTPLPPSGGFKCKRNAESLQVILGHGEEFFASDAEDKISHMNDVVENESDK</sequence>
<evidence type="ECO:0000313" key="1">
    <source>
        <dbReference type="EMBL" id="KAF1991876.1"/>
    </source>
</evidence>
<dbReference type="AlphaFoldDB" id="A0A6G1HF65"/>
<proteinExistence type="predicted"/>
<keyword evidence="2" id="KW-1185">Reference proteome</keyword>